<accession>A0AB35HP36</accession>
<dbReference type="Proteomes" id="UP001057280">
    <property type="component" value="Unassembled WGS sequence"/>
</dbReference>
<sequence>MDNDNAGNAIQRTLRNTIHREIGCFTDEVNKADRSYFSTNVESKRFDNFFNSIEAVPFNGNSLDITEKDLLIVFDSSIREDSELYNTVKSFKTAGGHVAAILVNRNINYMPFVDEVLGININQSDIEAYEVNNIFRGTVKILLDEVDKKVFHFDTKKSN</sequence>
<comment type="caution">
    <text evidence="1">The sequence shown here is derived from an EMBL/GenBank/DDBJ whole genome shotgun (WGS) entry which is preliminary data.</text>
</comment>
<proteinExistence type="predicted"/>
<dbReference type="RefSeq" id="WP_103091849.1">
    <property type="nucleotide sequence ID" value="NZ_BLRN01000040.1"/>
</dbReference>
<evidence type="ECO:0000313" key="1">
    <source>
        <dbReference type="EMBL" id="MCO8297918.1"/>
    </source>
</evidence>
<gene>
    <name evidence="1" type="ORF">HXW75_05465</name>
</gene>
<name>A0AB35HP36_TETHA</name>
<protein>
    <submittedName>
        <fullName evidence="1">Uncharacterized protein</fullName>
    </submittedName>
</protein>
<evidence type="ECO:0000313" key="2">
    <source>
        <dbReference type="Proteomes" id="UP001057280"/>
    </source>
</evidence>
<dbReference type="AlphaFoldDB" id="A0AB35HP36"/>
<dbReference type="EMBL" id="JACACB010000011">
    <property type="protein sequence ID" value="MCO8297918.1"/>
    <property type="molecule type" value="Genomic_DNA"/>
</dbReference>
<organism evidence="1 2">
    <name type="scientific">Tetragenococcus halophilus</name>
    <name type="common">Pediococcus halophilus</name>
    <dbReference type="NCBI Taxonomy" id="51669"/>
    <lineage>
        <taxon>Bacteria</taxon>
        <taxon>Bacillati</taxon>
        <taxon>Bacillota</taxon>
        <taxon>Bacilli</taxon>
        <taxon>Lactobacillales</taxon>
        <taxon>Enterococcaceae</taxon>
        <taxon>Tetragenococcus</taxon>
    </lineage>
</organism>
<reference evidence="1" key="1">
    <citation type="submission" date="2020-06" db="EMBL/GenBank/DDBJ databases">
        <authorList>
            <person name="Link T."/>
            <person name="Ehrmann M."/>
        </authorList>
    </citation>
    <scope>NUCLEOTIDE SEQUENCE</scope>
    <source>
        <strain evidence="1">TMW 2.2257</strain>
    </source>
</reference>
<reference evidence="1" key="2">
    <citation type="journal article" date="2021" name="BMC Microbiol.">
        <title>The diversity among the species Tetragenococcus halophilus including new isolates from a lupine seed fermentation.</title>
        <authorList>
            <person name="Link T."/>
            <person name="Vogel R.F."/>
            <person name="Ehrmann M.A."/>
        </authorList>
    </citation>
    <scope>NUCLEOTIDE SEQUENCE</scope>
    <source>
        <strain evidence="1">TMW 2.2257</strain>
    </source>
</reference>